<feature type="chain" id="PRO_5046464226" evidence="2">
    <location>
        <begin position="32"/>
        <end position="208"/>
    </location>
</feature>
<protein>
    <submittedName>
        <fullName evidence="3">Uncharacterized protein</fullName>
    </submittedName>
</protein>
<keyword evidence="4" id="KW-1185">Reference proteome</keyword>
<evidence type="ECO:0000313" key="4">
    <source>
        <dbReference type="Proteomes" id="UP000692816"/>
    </source>
</evidence>
<gene>
    <name evidence="3" type="ORF">J4P68_14395</name>
</gene>
<organism evidence="3 4">
    <name type="scientific">Bradyrhizobium quebecense</name>
    <dbReference type="NCBI Taxonomy" id="2748629"/>
    <lineage>
        <taxon>Bacteria</taxon>
        <taxon>Pseudomonadati</taxon>
        <taxon>Pseudomonadota</taxon>
        <taxon>Alphaproteobacteria</taxon>
        <taxon>Hyphomicrobiales</taxon>
        <taxon>Nitrobacteraceae</taxon>
        <taxon>Bradyrhizobium</taxon>
    </lineage>
</organism>
<evidence type="ECO:0000313" key="3">
    <source>
        <dbReference type="EMBL" id="MBO1430628.1"/>
    </source>
</evidence>
<evidence type="ECO:0000256" key="2">
    <source>
        <dbReference type="SAM" id="SignalP"/>
    </source>
</evidence>
<name>A0ABS3MGP8_9BRAD</name>
<sequence>MREIVRPVTAALGVACLALAMTAASNSDAFAQAKQQQMAPAAKQPAPAAQAAAPAQDQAPPIKQIALTDKQIDGAIAAAKEMDPITAKLSQDAKPDPKIVAQLEGIAKKNGFASYDEYNSVVDNISLVLGGFDPQTKKYVGPEAVVKAQIAQVQADKKMSAKDKKDALADLNEALKSPPPAVENKGNIDLVTKSYDKLMEEFGGSDDN</sequence>
<feature type="signal peptide" evidence="2">
    <location>
        <begin position="1"/>
        <end position="31"/>
    </location>
</feature>
<dbReference type="RefSeq" id="WP_207833355.1">
    <property type="nucleotide sequence ID" value="NZ_CP088282.1"/>
</dbReference>
<reference evidence="3" key="1">
    <citation type="journal article" date="2021" name="Int. J. Syst. Evol. Microbiol.">
        <title>Bradyrhizobium septentrionale sp. nov. (sv. septentrionale) and Bradyrhizobium quebecense sp. nov. (sv. septentrionale) associated with legumes native to Canada possess rearranged symbiosis genes and numerous insertion sequences.</title>
        <authorList>
            <person name="Bromfield E.S.P."/>
            <person name="Cloutier S."/>
        </authorList>
    </citation>
    <scope>NUCLEOTIDE SEQUENCE</scope>
    <source>
        <strain evidence="3">12S5</strain>
    </source>
</reference>
<proteinExistence type="predicted"/>
<comment type="caution">
    <text evidence="3">The sequence shown here is derived from an EMBL/GenBank/DDBJ whole genome shotgun (WGS) entry which is preliminary data.</text>
</comment>
<accession>A0ABS3MGP8</accession>
<feature type="region of interest" description="Disordered" evidence="1">
    <location>
        <begin position="36"/>
        <end position="57"/>
    </location>
</feature>
<keyword evidence="2" id="KW-0732">Signal</keyword>
<evidence type="ECO:0000256" key="1">
    <source>
        <dbReference type="SAM" id="MobiDB-lite"/>
    </source>
</evidence>
<dbReference type="Proteomes" id="UP000692816">
    <property type="component" value="Unassembled WGS sequence"/>
</dbReference>
<dbReference type="EMBL" id="JAGEPA010000001">
    <property type="protein sequence ID" value="MBO1430628.1"/>
    <property type="molecule type" value="Genomic_DNA"/>
</dbReference>